<dbReference type="PANTHER" id="PTHR43662">
    <property type="match status" value="1"/>
</dbReference>
<feature type="region of interest" description="Disordered" evidence="1">
    <location>
        <begin position="352"/>
        <end position="382"/>
    </location>
</feature>
<accession>A0A4P9XCD2</accession>
<gene>
    <name evidence="4" type="ORF">CXG81DRAFT_24215</name>
</gene>
<protein>
    <recommendedName>
        <fullName evidence="3">DUF1996 domain-containing protein</fullName>
    </recommendedName>
</protein>
<feature type="chain" id="PRO_5020205530" description="DUF1996 domain-containing protein" evidence="2">
    <location>
        <begin position="19"/>
        <end position="382"/>
    </location>
</feature>
<name>A0A4P9XCD2_9FUNG</name>
<evidence type="ECO:0000313" key="5">
    <source>
        <dbReference type="Proteomes" id="UP000274922"/>
    </source>
</evidence>
<dbReference type="EMBL" id="ML014128">
    <property type="protein sequence ID" value="RKP03107.1"/>
    <property type="molecule type" value="Genomic_DNA"/>
</dbReference>
<feature type="domain" description="DUF1996" evidence="3">
    <location>
        <begin position="33"/>
        <end position="258"/>
    </location>
</feature>
<dbReference type="STRING" id="1555241.A0A4P9XCD2"/>
<keyword evidence="5" id="KW-1185">Reference proteome</keyword>
<feature type="signal peptide" evidence="2">
    <location>
        <begin position="1"/>
        <end position="18"/>
    </location>
</feature>
<feature type="compositionally biased region" description="Basic and acidic residues" evidence="1">
    <location>
        <begin position="360"/>
        <end position="372"/>
    </location>
</feature>
<evidence type="ECO:0000256" key="2">
    <source>
        <dbReference type="SAM" id="SignalP"/>
    </source>
</evidence>
<dbReference type="AlphaFoldDB" id="A0A4P9XCD2"/>
<sequence length="382" mass="41465">MLASALISLLIMGRQAQAYFVLGQTPMSTQRIDPIVNPGKEASHVHSFAGVNTVQMTTSLETLEGADCTGSGIQVDKSAYWAPTLYAFDPAKAEFTRLKNTFTNTYYFNRNGKSTKEIEAYPKGIRFLSGNAMATDFDSETVEQITFVCLRGSSPGFESKTLPADFTTCDYGLRLQIHLKTCYDGKPLDMSASDHSAHLAWAGSGNTGDCDPDHPVRLPSQFHEWVYEVNKVAPGSQLVLANGDTVGYTFHVDFISGWDTDVLKKAMNDPSCDEAAFSPAKCAPLSSHIQDDKIKSECPKQVKLSVTEEIDGPLKALPGCNRIFNGPHVGKDKPNACASPVPAGVYAENLYPDPINGGNEHGDRKANLDNDFRQFSSDDGSA</sequence>
<dbReference type="Pfam" id="PF09362">
    <property type="entry name" value="DUF1996"/>
    <property type="match status" value="1"/>
</dbReference>
<reference evidence="5" key="1">
    <citation type="journal article" date="2018" name="Nat. Microbiol.">
        <title>Leveraging single-cell genomics to expand the fungal tree of life.</title>
        <authorList>
            <person name="Ahrendt S.R."/>
            <person name="Quandt C.A."/>
            <person name="Ciobanu D."/>
            <person name="Clum A."/>
            <person name="Salamov A."/>
            <person name="Andreopoulos B."/>
            <person name="Cheng J.F."/>
            <person name="Woyke T."/>
            <person name="Pelin A."/>
            <person name="Henrissat B."/>
            <person name="Reynolds N.K."/>
            <person name="Benny G.L."/>
            <person name="Smith M.E."/>
            <person name="James T.Y."/>
            <person name="Grigoriev I.V."/>
        </authorList>
    </citation>
    <scope>NUCLEOTIDE SEQUENCE [LARGE SCALE GENOMIC DNA]</scope>
    <source>
        <strain evidence="5">ATCC 52028</strain>
    </source>
</reference>
<keyword evidence="2" id="KW-0732">Signal</keyword>
<evidence type="ECO:0000256" key="1">
    <source>
        <dbReference type="SAM" id="MobiDB-lite"/>
    </source>
</evidence>
<feature type="compositionally biased region" description="Polar residues" evidence="1">
    <location>
        <begin position="373"/>
        <end position="382"/>
    </location>
</feature>
<evidence type="ECO:0000313" key="4">
    <source>
        <dbReference type="EMBL" id="RKP03107.1"/>
    </source>
</evidence>
<dbReference type="Proteomes" id="UP000274922">
    <property type="component" value="Unassembled WGS sequence"/>
</dbReference>
<evidence type="ECO:0000259" key="3">
    <source>
        <dbReference type="Pfam" id="PF09362"/>
    </source>
</evidence>
<dbReference type="OrthoDB" id="2138964at2759"/>
<dbReference type="InterPro" id="IPR018535">
    <property type="entry name" value="DUF1996"/>
</dbReference>
<proteinExistence type="predicted"/>
<dbReference type="PANTHER" id="PTHR43662:SF3">
    <property type="entry name" value="DOMAIN PROTEIN, PUTATIVE (AFU_ORTHOLOGUE AFUA_6G11970)-RELATED"/>
    <property type="match status" value="1"/>
</dbReference>
<organism evidence="4 5">
    <name type="scientific">Caulochytrium protostelioides</name>
    <dbReference type="NCBI Taxonomy" id="1555241"/>
    <lineage>
        <taxon>Eukaryota</taxon>
        <taxon>Fungi</taxon>
        <taxon>Fungi incertae sedis</taxon>
        <taxon>Chytridiomycota</taxon>
        <taxon>Chytridiomycota incertae sedis</taxon>
        <taxon>Chytridiomycetes</taxon>
        <taxon>Caulochytriales</taxon>
        <taxon>Caulochytriaceae</taxon>
        <taxon>Caulochytrium</taxon>
    </lineage>
</organism>